<dbReference type="RefSeq" id="XP_003083669.2">
    <property type="nucleotide sequence ID" value="XM_003083621.2"/>
</dbReference>
<dbReference type="AlphaFoldDB" id="A0A096P8Q0"/>
<dbReference type="InterPro" id="IPR011009">
    <property type="entry name" value="Kinase-like_dom_sf"/>
</dbReference>
<gene>
    <name evidence="5" type="ORF">OT_ostta16g02040</name>
</gene>
<sequence>MPPSALASVSASAHRSVRERRTNGAEKRRQRPTRRTAASRRVISKIVKMTRNEMHSTLERRCSTIGAIADDAVMQTPAFDDSAASSTGAFTENDALERIVLDFSARDFSEKMEAVGEYFSRSPTELAGRTAEVLGVIGKVYALWQFEERMGTPLEQRKRGKALRDGIARLGPVFIKMAQTLSTRPDIIGEEAADNLMVLQDKVGPFSSEEADEIIKRELGWSGAVREKDASKPGPAYSLYKELSDEPVAAASIGQVYKGVMHDGTQVAVKVQRPGVLRRIALDLHIIRLGFGWIEESGLNGSEDLDKIVDEVGAGVFQELDYTIEARNADDFRRSLRFLNYVFVPRHFSDMTTKKILTQQWISGRPMKDLSLEEQKLMVQMGVECSSAQMFRTGLVHADPHEGNMMFTDDGKLALLDFGLICRVDDDQQEAMANCILNILNSQWGELIDNLRIMEMLPEEPQMWIDADGNPADYTQGGAGTWKVISDDDFRRAFKLCMDGEDGNAKVRSNFTELVIDLTKISTAYRFNLPPYMVFVIRSLTTLDFAAARTNCNMYEVAAPTAIFRALSPRTDRGRKALEQMLLDKDGDVNWNKLLALSAQANTASEQGGENSTVSDADVAHAKEAIDRLMNDLMDSSAGSTLRRLAKKARPEGLMPPPSIRDEMVKMQRAAFERHMSTFSFRAFFAASFAFARNVLRGDKGQENEQCEVFSDDSERMACNERVNRRRRRIGVLLLRSKLATPQGFFGFCSILCLLAWASVTGALLGLRAKLLRTVTFIKPRASSVPPPAIA</sequence>
<keyword evidence="6" id="KW-1185">Reference proteome</keyword>
<dbReference type="PANTHER" id="PTHR10566:SF123">
    <property type="entry name" value="PROTEIN KINASE SUPERFAMILY PROTEIN"/>
    <property type="match status" value="1"/>
</dbReference>
<dbReference type="EMBL" id="CAID01000016">
    <property type="protein sequence ID" value="CEG00413.1"/>
    <property type="molecule type" value="Genomic_DNA"/>
</dbReference>
<dbReference type="KEGG" id="ota:OT_ostta16g02040"/>
<evidence type="ECO:0000313" key="5">
    <source>
        <dbReference type="EMBL" id="CEG00413.1"/>
    </source>
</evidence>
<accession>A0A096P8Q0</accession>
<protein>
    <submittedName>
        <fullName evidence="5">Helix-turn-helix, base-excision DNA repair,C-terminal</fullName>
    </submittedName>
</protein>
<reference evidence="6" key="1">
    <citation type="journal article" date="2006" name="Proc. Natl. Acad. Sci. U.S.A.">
        <title>Genome analysis of the smallest free-living eukaryote Ostreococcus tauri unveils many unique features.</title>
        <authorList>
            <person name="Derelle E."/>
            <person name="Ferraz C."/>
            <person name="Rombauts S."/>
            <person name="Rouze P."/>
            <person name="Worden A.Z."/>
            <person name="Robbens S."/>
            <person name="Partensky F."/>
            <person name="Degroeve S."/>
            <person name="Echeynie S."/>
            <person name="Cooke R."/>
            <person name="Saeys Y."/>
            <person name="Wuyts J."/>
            <person name="Jabbari K."/>
            <person name="Bowler C."/>
            <person name="Panaud O."/>
            <person name="Piegu B."/>
            <person name="Ball S.G."/>
            <person name="Ral J.-P."/>
            <person name="Bouget F.-Y."/>
            <person name="Piganeau G."/>
            <person name="De Baets B."/>
            <person name="Picard A."/>
            <person name="Delseny M."/>
            <person name="Demaille J."/>
            <person name="Van de Peer Y."/>
            <person name="Moreau H."/>
        </authorList>
    </citation>
    <scope>NUCLEOTIDE SEQUENCE [LARGE SCALE GENOMIC DNA]</scope>
    <source>
        <strain evidence="6">OTTH 0595 / CCAP 157/2 / RCC745</strain>
    </source>
</reference>
<dbReference type="PANTHER" id="PTHR10566">
    <property type="entry name" value="CHAPERONE-ACTIVITY OF BC1 COMPLEX CABC1 -RELATED"/>
    <property type="match status" value="1"/>
</dbReference>
<reference evidence="5 6" key="2">
    <citation type="journal article" date="2014" name="BMC Genomics">
        <title>An improved genome of the model marine alga Ostreococcus tauri unfolds by assessing Illumina de novo assemblies.</title>
        <authorList>
            <person name="Blanc-Mathieu R."/>
            <person name="Verhelst B."/>
            <person name="Derelle E."/>
            <person name="Rombauts S."/>
            <person name="Bouget F.Y."/>
            <person name="Carre I."/>
            <person name="Chateau A."/>
            <person name="Eyre-Walker A."/>
            <person name="Grimsley N."/>
            <person name="Moreau H."/>
            <person name="Piegu B."/>
            <person name="Rivals E."/>
            <person name="Schackwitz W."/>
            <person name="Van de Peer Y."/>
            <person name="Piganeau G."/>
        </authorList>
    </citation>
    <scope>NUCLEOTIDE SEQUENCE [LARGE SCALE GENOMIC DNA]</scope>
    <source>
        <strain evidence="6">OTTH 0595 / CCAP 157/2 / RCC745</strain>
    </source>
</reference>
<evidence type="ECO:0000256" key="1">
    <source>
        <dbReference type="ARBA" id="ARBA00009670"/>
    </source>
</evidence>
<keyword evidence="3" id="KW-1133">Transmembrane helix</keyword>
<evidence type="ECO:0000256" key="2">
    <source>
        <dbReference type="SAM" id="MobiDB-lite"/>
    </source>
</evidence>
<dbReference type="OrthoDB" id="427480at2759"/>
<feature type="compositionally biased region" description="Basic residues" evidence="2">
    <location>
        <begin position="28"/>
        <end position="38"/>
    </location>
</feature>
<organism evidence="5 6">
    <name type="scientific">Ostreococcus tauri</name>
    <name type="common">Marine green alga</name>
    <dbReference type="NCBI Taxonomy" id="70448"/>
    <lineage>
        <taxon>Eukaryota</taxon>
        <taxon>Viridiplantae</taxon>
        <taxon>Chlorophyta</taxon>
        <taxon>Mamiellophyceae</taxon>
        <taxon>Mamiellales</taxon>
        <taxon>Bathycoccaceae</taxon>
        <taxon>Ostreococcus</taxon>
    </lineage>
</organism>
<keyword evidence="3" id="KW-0812">Transmembrane</keyword>
<dbReference type="SUPFAM" id="SSF56112">
    <property type="entry name" value="Protein kinase-like (PK-like)"/>
    <property type="match status" value="1"/>
</dbReference>
<dbReference type="Pfam" id="PF03109">
    <property type="entry name" value="ABC1"/>
    <property type="match status" value="1"/>
</dbReference>
<dbReference type="InterPro" id="IPR004147">
    <property type="entry name" value="ABC1_dom"/>
</dbReference>
<feature type="domain" description="ABC1 atypical kinase-like" evidence="4">
    <location>
        <begin position="199"/>
        <end position="446"/>
    </location>
</feature>
<name>A0A096P8Q0_OSTTA</name>
<dbReference type="InParanoid" id="A0A096P8Q0"/>
<dbReference type="InterPro" id="IPR050154">
    <property type="entry name" value="UbiB_kinase"/>
</dbReference>
<feature type="transmembrane region" description="Helical" evidence="3">
    <location>
        <begin position="745"/>
        <end position="767"/>
    </location>
</feature>
<evidence type="ECO:0000256" key="3">
    <source>
        <dbReference type="SAM" id="Phobius"/>
    </source>
</evidence>
<feature type="region of interest" description="Disordered" evidence="2">
    <location>
        <begin position="1"/>
        <end position="39"/>
    </location>
</feature>
<dbReference type="Proteomes" id="UP000009170">
    <property type="component" value="Unassembled WGS sequence"/>
</dbReference>
<evidence type="ECO:0000259" key="4">
    <source>
        <dbReference type="Pfam" id="PF03109"/>
    </source>
</evidence>
<feature type="compositionally biased region" description="Low complexity" evidence="2">
    <location>
        <begin position="1"/>
        <end position="14"/>
    </location>
</feature>
<keyword evidence="3" id="KW-0472">Membrane</keyword>
<proteinExistence type="inferred from homology"/>
<dbReference type="GeneID" id="9831107"/>
<comment type="similarity">
    <text evidence="1">Belongs to the protein kinase superfamily. ADCK protein kinase family.</text>
</comment>
<dbReference type="CDD" id="cd05121">
    <property type="entry name" value="ABC1_ADCK3-like"/>
    <property type="match status" value="1"/>
</dbReference>
<evidence type="ECO:0000313" key="6">
    <source>
        <dbReference type="Proteomes" id="UP000009170"/>
    </source>
</evidence>
<comment type="caution">
    <text evidence="5">The sequence shown here is derived from an EMBL/GenBank/DDBJ whole genome shotgun (WGS) entry which is preliminary data.</text>
</comment>